<dbReference type="GeneID" id="83882712"/>
<organism evidence="3 4">
    <name type="scientific">Shimia thalassica</name>
    <dbReference type="NCBI Taxonomy" id="1715693"/>
    <lineage>
        <taxon>Bacteria</taxon>
        <taxon>Pseudomonadati</taxon>
        <taxon>Pseudomonadota</taxon>
        <taxon>Alphaproteobacteria</taxon>
        <taxon>Rhodobacterales</taxon>
        <taxon>Roseobacteraceae</taxon>
    </lineage>
</organism>
<dbReference type="STRING" id="1715693.PH7735_03739"/>
<evidence type="ECO:0000313" key="3">
    <source>
        <dbReference type="EMBL" id="CUK12933.1"/>
    </source>
</evidence>
<dbReference type="InterPro" id="IPR028992">
    <property type="entry name" value="Hedgehog/Intein_dom"/>
</dbReference>
<evidence type="ECO:0000256" key="1">
    <source>
        <dbReference type="SAM" id="MobiDB-lite"/>
    </source>
</evidence>
<feature type="region of interest" description="Disordered" evidence="1">
    <location>
        <begin position="31"/>
        <end position="54"/>
    </location>
</feature>
<proteinExistence type="predicted"/>
<dbReference type="InterPro" id="IPR049804">
    <property type="entry name" value="Choice_anch_L"/>
</dbReference>
<accession>A0A0P1IH76</accession>
<gene>
    <name evidence="3" type="ORF">PH7735_03739</name>
</gene>
<dbReference type="EMBL" id="CYTW01000006">
    <property type="protein sequence ID" value="CUK12933.1"/>
    <property type="molecule type" value="Genomic_DNA"/>
</dbReference>
<evidence type="ECO:0000313" key="4">
    <source>
        <dbReference type="Proteomes" id="UP000051870"/>
    </source>
</evidence>
<dbReference type="Proteomes" id="UP000051870">
    <property type="component" value="Unassembled WGS sequence"/>
</dbReference>
<feature type="compositionally biased region" description="Polar residues" evidence="1">
    <location>
        <begin position="32"/>
        <end position="46"/>
    </location>
</feature>
<dbReference type="AlphaFoldDB" id="A0A0P1IH76"/>
<sequence>MARLPVDRSANAMEMAEAIFGDGVSVEEATYTGDSDSSGIYSNADTVSPGVAPSDSGVILSTGDARNFANRNGEYNQDTNQTTSSSGPNNVAEFNAIAGTSTYDAAYLDVTFIPTGDTMTMQFVFASEEYPEYVNSVYQDFVAVWVNDVLVPMDIGNGDVDPGNVNDGENESLFIDNTGDAYNTEMDGFTITMTLTMDVDPGEENTIRIAIADVADASYDSNLLIAADSVQTAVIAETDTVNMGINATKTVNVIANDSNTGSTLTITHINGAAVVVGVPIPLPNGQTVTANGDGTLTFTSDGDTETSNITYTIENDAGVTDVGYVTINAAPCFVKGTLIRTPYGDVPVEDLEAGDMVETFDNGAQPIRWIGNRTVPALENLAPIRIEAGALGDHLALLVSPQHRILVRDSLAELLFDDTEVLIAAKDLVNDRTITRQVGGTVQYFHMLFDRHQIVFSQGLETESFLPGPQIDNIFEAETLDEITTIFPELDTQTGEGYSPAARRMLKAYEADVLLSRTRAA</sequence>
<dbReference type="NCBIfam" id="NF038133">
    <property type="entry name" value="choice_anch_L"/>
    <property type="match status" value="1"/>
</dbReference>
<dbReference type="Gene3D" id="2.170.16.10">
    <property type="entry name" value="Hedgehog/Intein (Hint) domain"/>
    <property type="match status" value="1"/>
</dbReference>
<dbReference type="SUPFAM" id="SSF51294">
    <property type="entry name" value="Hedgehog/intein (Hint) domain"/>
    <property type="match status" value="1"/>
</dbReference>
<evidence type="ECO:0000259" key="2">
    <source>
        <dbReference type="Pfam" id="PF13403"/>
    </source>
</evidence>
<keyword evidence="4" id="KW-1185">Reference proteome</keyword>
<feature type="domain" description="Hedgehog/Intein (Hint)" evidence="2">
    <location>
        <begin position="331"/>
        <end position="468"/>
    </location>
</feature>
<dbReference type="InterPro" id="IPR036844">
    <property type="entry name" value="Hint_dom_sf"/>
</dbReference>
<reference evidence="4" key="1">
    <citation type="submission" date="2015-09" db="EMBL/GenBank/DDBJ databases">
        <authorList>
            <person name="Rodrigo-Torres Lidia"/>
            <person name="Arahal R.David."/>
        </authorList>
    </citation>
    <scope>NUCLEOTIDE SEQUENCE [LARGE SCALE GENOMIC DNA]</scope>
    <source>
        <strain evidence="4">CECT 7735</strain>
    </source>
</reference>
<protein>
    <recommendedName>
        <fullName evidence="2">Hedgehog/Intein (Hint) domain-containing protein</fullName>
    </recommendedName>
</protein>
<name>A0A0P1IH76_9RHOB</name>
<dbReference type="Pfam" id="PF13403">
    <property type="entry name" value="Hint_2"/>
    <property type="match status" value="1"/>
</dbReference>
<dbReference type="RefSeq" id="WP_058312905.1">
    <property type="nucleotide sequence ID" value="NZ_CYTW01000006.1"/>
</dbReference>